<dbReference type="InterPro" id="IPR050703">
    <property type="entry name" value="Flavin_MAO"/>
</dbReference>
<dbReference type="EMBL" id="JACHFN010000003">
    <property type="protein sequence ID" value="MBB5233812.1"/>
    <property type="molecule type" value="Genomic_DNA"/>
</dbReference>
<keyword evidence="3 6" id="KW-0560">Oxidoreductase</keyword>
<dbReference type="InterPro" id="IPR001613">
    <property type="entry name" value="Flavin_amine_oxidase"/>
</dbReference>
<evidence type="ECO:0000313" key="6">
    <source>
        <dbReference type="EMBL" id="MBB5233812.1"/>
    </source>
</evidence>
<gene>
    <name evidence="6" type="ORF">HNQ09_001242</name>
</gene>
<evidence type="ECO:0000256" key="2">
    <source>
        <dbReference type="ARBA" id="ARBA00005995"/>
    </source>
</evidence>
<dbReference type="AlphaFoldDB" id="A0A7W8LPN9"/>
<dbReference type="SUPFAM" id="SSF54373">
    <property type="entry name" value="FAD-linked reductases, C-terminal domain"/>
    <property type="match status" value="1"/>
</dbReference>
<dbReference type="SUPFAM" id="SSF51905">
    <property type="entry name" value="FAD/NAD(P)-binding domain"/>
    <property type="match status" value="1"/>
</dbReference>
<feature type="binding site" evidence="4">
    <location>
        <begin position="37"/>
        <end position="38"/>
    </location>
    <ligand>
        <name>FAD</name>
        <dbReference type="ChEBI" id="CHEBI:57692"/>
    </ligand>
</feature>
<name>A0A7W8LPN9_9DEIO</name>
<evidence type="ECO:0000256" key="1">
    <source>
        <dbReference type="ARBA" id="ARBA00001974"/>
    </source>
</evidence>
<protein>
    <submittedName>
        <fullName evidence="6">Monoamine oxidase</fullName>
        <ecNumber evidence="6">1.4.3.4</ecNumber>
    </submittedName>
</protein>
<accession>A0A7W8LPN9</accession>
<keyword evidence="7" id="KW-1185">Reference proteome</keyword>
<dbReference type="PANTHER" id="PTHR43563:SF1">
    <property type="entry name" value="AMINE OXIDASE [FLAVIN-CONTAINING] B"/>
    <property type="match status" value="1"/>
</dbReference>
<sequence>MTTTQADVDVLIVGAGLAGLTAARRLAGAGRRVRVLEARGRVGGRTHTVRLPLTGVSVDLGGQWVGPNQPHVMALIRELGLEVYPTHDAGQNLAHLLGRTLRYRGLIPPLPPHVLADYALLSARFERLARQIPLEAPWTAPGAAELDAQTFESWITRHAHTPQTRALMRLYAGAVFSADASELSLLHALTYTAHGGGINGHTLTRGHALQDRILGGAQSLALRLADALPDVRLGCPVIRVERNEAGVTLHTPQGPHRAGHAVVAVPPALLSGMGFDPPLPPRRAQLQQRLPMGAVVKFMAVYERPFWREAGLSGMSISERGPVTVTFDNSPPQGTPGVLLGFLEGGEARAWMDRPGEERRAAALESLARLFGPQARYPLETVERDWAAEPHSGGCYGALFGPGTWTGYGEALRAPVGRLHWAGAETARVWMNYMDGAVESGERAAGEVLAAQAAR</sequence>
<dbReference type="InterPro" id="IPR002937">
    <property type="entry name" value="Amino_oxidase"/>
</dbReference>
<dbReference type="Pfam" id="PF01593">
    <property type="entry name" value="Amino_oxidase"/>
    <property type="match status" value="1"/>
</dbReference>
<dbReference type="Gene3D" id="3.50.50.60">
    <property type="entry name" value="FAD/NAD(P)-binding domain"/>
    <property type="match status" value="1"/>
</dbReference>
<reference evidence="6 7" key="1">
    <citation type="submission" date="2020-08" db="EMBL/GenBank/DDBJ databases">
        <title>Genomic Encyclopedia of Type Strains, Phase IV (KMG-IV): sequencing the most valuable type-strain genomes for metagenomic binning, comparative biology and taxonomic classification.</title>
        <authorList>
            <person name="Goeker M."/>
        </authorList>
    </citation>
    <scope>NUCLEOTIDE SEQUENCE [LARGE SCALE GENOMIC DNA]</scope>
    <source>
        <strain evidence="6 7">DSM 101791</strain>
    </source>
</reference>
<dbReference type="Proteomes" id="UP000525389">
    <property type="component" value="Unassembled WGS sequence"/>
</dbReference>
<feature type="binding site" evidence="4">
    <location>
        <position position="425"/>
    </location>
    <ligand>
        <name>FAD</name>
        <dbReference type="ChEBI" id="CHEBI:57692"/>
    </ligand>
</feature>
<feature type="binding site" evidence="4">
    <location>
        <position position="194"/>
    </location>
    <ligand>
        <name>substrate</name>
    </ligand>
</feature>
<proteinExistence type="inferred from homology"/>
<dbReference type="PRINTS" id="PR00757">
    <property type="entry name" value="AMINEOXDASEF"/>
</dbReference>
<evidence type="ECO:0000259" key="5">
    <source>
        <dbReference type="Pfam" id="PF01593"/>
    </source>
</evidence>
<comment type="cofactor">
    <cofactor evidence="1">
        <name>FAD</name>
        <dbReference type="ChEBI" id="CHEBI:57692"/>
    </cofactor>
</comment>
<dbReference type="EC" id="1.4.3.4" evidence="6"/>
<organism evidence="6 7">
    <name type="scientific">Deinococcus budaensis</name>
    <dbReference type="NCBI Taxonomy" id="1665626"/>
    <lineage>
        <taxon>Bacteria</taxon>
        <taxon>Thermotogati</taxon>
        <taxon>Deinococcota</taxon>
        <taxon>Deinococci</taxon>
        <taxon>Deinococcales</taxon>
        <taxon>Deinococcaceae</taxon>
        <taxon>Deinococcus</taxon>
    </lineage>
</organism>
<evidence type="ECO:0000313" key="7">
    <source>
        <dbReference type="Proteomes" id="UP000525389"/>
    </source>
</evidence>
<feature type="domain" description="Amine oxidase" evidence="5">
    <location>
        <begin position="17"/>
        <end position="449"/>
    </location>
</feature>
<comment type="similarity">
    <text evidence="2">Belongs to the flavin monoamine oxidase family.</text>
</comment>
<dbReference type="InterPro" id="IPR036188">
    <property type="entry name" value="FAD/NAD-bd_sf"/>
</dbReference>
<evidence type="ECO:0000256" key="4">
    <source>
        <dbReference type="PIRSR" id="PIRSR601613-1"/>
    </source>
</evidence>
<feature type="binding site" evidence="4">
    <location>
        <position position="342"/>
    </location>
    <ligand>
        <name>substrate</name>
    </ligand>
</feature>
<feature type="binding site" evidence="4">
    <location>
        <position position="237"/>
    </location>
    <ligand>
        <name>FAD</name>
        <dbReference type="ChEBI" id="CHEBI:57692"/>
    </ligand>
</feature>
<dbReference type="RefSeq" id="WP_184026805.1">
    <property type="nucleotide sequence ID" value="NZ_JACHFN010000003.1"/>
</dbReference>
<dbReference type="PANTHER" id="PTHR43563">
    <property type="entry name" value="AMINE OXIDASE"/>
    <property type="match status" value="1"/>
</dbReference>
<evidence type="ECO:0000256" key="3">
    <source>
        <dbReference type="ARBA" id="ARBA00023002"/>
    </source>
</evidence>
<dbReference type="GO" id="GO:0097621">
    <property type="term" value="F:monoamine oxidase activity"/>
    <property type="evidence" value="ECO:0007669"/>
    <property type="project" value="UniProtKB-EC"/>
</dbReference>
<comment type="caution">
    <text evidence="6">The sequence shown here is derived from an EMBL/GenBank/DDBJ whole genome shotgun (WGS) entry which is preliminary data.</text>
</comment>